<comment type="caution">
    <text evidence="3">The sequence shown here is derived from an EMBL/GenBank/DDBJ whole genome shotgun (WGS) entry which is preliminary data.</text>
</comment>
<keyword evidence="1" id="KW-0175">Coiled coil</keyword>
<feature type="compositionally biased region" description="Low complexity" evidence="2">
    <location>
        <begin position="86"/>
        <end position="99"/>
    </location>
</feature>
<evidence type="ECO:0000313" key="4">
    <source>
        <dbReference type="Proteomes" id="UP000193920"/>
    </source>
</evidence>
<feature type="compositionally biased region" description="Low complexity" evidence="2">
    <location>
        <begin position="21"/>
        <end position="36"/>
    </location>
</feature>
<evidence type="ECO:0000256" key="1">
    <source>
        <dbReference type="SAM" id="Coils"/>
    </source>
</evidence>
<evidence type="ECO:0000313" key="3">
    <source>
        <dbReference type="EMBL" id="ORY34429.1"/>
    </source>
</evidence>
<protein>
    <submittedName>
        <fullName evidence="3">Uncharacterized protein</fullName>
    </submittedName>
</protein>
<sequence length="235" mass="26323">MNKKNKNSKTPENTRKTTTRSGSLKSLVSSVVAKNSPTPVEAPPARRQNRGDKKSTNTPKKPTASKPKPYAASETSKPETSKSESSKSGTTQGESSSKSNNVGAMDFAALLRKEAADKEEIKKIETYLDADQIKGKEIQQDLEDKVQNLYKIEEFLDANQERESVHLNELQEKIEKLMAVNQAQQHEIERLDSKEARYKTYYQSTPPITDEERDGRCVNDGCVPCGVRKRHPNVQ</sequence>
<dbReference type="Proteomes" id="UP000193920">
    <property type="component" value="Unassembled WGS sequence"/>
</dbReference>
<evidence type="ECO:0000256" key="2">
    <source>
        <dbReference type="SAM" id="MobiDB-lite"/>
    </source>
</evidence>
<proteinExistence type="predicted"/>
<feature type="compositionally biased region" description="Low complexity" evidence="2">
    <location>
        <begin position="56"/>
        <end position="75"/>
    </location>
</feature>
<dbReference type="AlphaFoldDB" id="A0A1Y2BI10"/>
<reference evidence="3 4" key="1">
    <citation type="submission" date="2016-08" db="EMBL/GenBank/DDBJ databases">
        <title>A Parts List for Fungal Cellulosomes Revealed by Comparative Genomics.</title>
        <authorList>
            <consortium name="DOE Joint Genome Institute"/>
            <person name="Haitjema C.H."/>
            <person name="Gilmore S.P."/>
            <person name="Henske J.K."/>
            <person name="Solomon K.V."/>
            <person name="De Groot R."/>
            <person name="Kuo A."/>
            <person name="Mondo S.J."/>
            <person name="Salamov A.A."/>
            <person name="Labutti K."/>
            <person name="Zhao Z."/>
            <person name="Chiniquy J."/>
            <person name="Barry K."/>
            <person name="Brewer H.M."/>
            <person name="Purvine S.O."/>
            <person name="Wright A.T."/>
            <person name="Boxma B."/>
            <person name="Van Alen T."/>
            <person name="Hackstein J.H."/>
            <person name="Baker S.E."/>
            <person name="Grigoriev I.V."/>
            <person name="O'Malley M.A."/>
        </authorList>
    </citation>
    <scope>NUCLEOTIDE SEQUENCE [LARGE SCALE GENOMIC DNA]</scope>
    <source>
        <strain evidence="3 4">G1</strain>
    </source>
</reference>
<feature type="region of interest" description="Disordered" evidence="2">
    <location>
        <begin position="1"/>
        <end position="102"/>
    </location>
</feature>
<keyword evidence="4" id="KW-1185">Reference proteome</keyword>
<organism evidence="3 4">
    <name type="scientific">Neocallimastix californiae</name>
    <dbReference type="NCBI Taxonomy" id="1754190"/>
    <lineage>
        <taxon>Eukaryota</taxon>
        <taxon>Fungi</taxon>
        <taxon>Fungi incertae sedis</taxon>
        <taxon>Chytridiomycota</taxon>
        <taxon>Chytridiomycota incertae sedis</taxon>
        <taxon>Neocallimastigomycetes</taxon>
        <taxon>Neocallimastigales</taxon>
        <taxon>Neocallimastigaceae</taxon>
        <taxon>Neocallimastix</taxon>
    </lineage>
</organism>
<dbReference type="EMBL" id="MCOG01000155">
    <property type="protein sequence ID" value="ORY34429.1"/>
    <property type="molecule type" value="Genomic_DNA"/>
</dbReference>
<gene>
    <name evidence="3" type="ORF">LY90DRAFT_511821</name>
</gene>
<accession>A0A1Y2BI10</accession>
<name>A0A1Y2BI10_9FUNG</name>
<feature type="compositionally biased region" description="Basic and acidic residues" evidence="2">
    <location>
        <begin position="76"/>
        <end position="85"/>
    </location>
</feature>
<feature type="coiled-coil region" evidence="1">
    <location>
        <begin position="167"/>
        <end position="194"/>
    </location>
</feature>